<organism evidence="1 2">
    <name type="scientific">Tritrichomonas musculus</name>
    <dbReference type="NCBI Taxonomy" id="1915356"/>
    <lineage>
        <taxon>Eukaryota</taxon>
        <taxon>Metamonada</taxon>
        <taxon>Parabasalia</taxon>
        <taxon>Tritrichomonadida</taxon>
        <taxon>Tritrichomonadidae</taxon>
        <taxon>Tritrichomonas</taxon>
    </lineage>
</organism>
<reference evidence="1 2" key="1">
    <citation type="submission" date="2024-04" db="EMBL/GenBank/DDBJ databases">
        <title>Tritrichomonas musculus Genome.</title>
        <authorList>
            <person name="Alves-Ferreira E."/>
            <person name="Grigg M."/>
            <person name="Lorenzi H."/>
            <person name="Galac M."/>
        </authorList>
    </citation>
    <scope>NUCLEOTIDE SEQUENCE [LARGE SCALE GENOMIC DNA]</scope>
    <source>
        <strain evidence="1 2">EAF2021</strain>
    </source>
</reference>
<dbReference type="EMBL" id="JAPFFF010000003">
    <property type="protein sequence ID" value="KAK8893127.1"/>
    <property type="molecule type" value="Genomic_DNA"/>
</dbReference>
<evidence type="ECO:0000313" key="1">
    <source>
        <dbReference type="EMBL" id="KAK8893127.1"/>
    </source>
</evidence>
<sequence>MRLTSFGFSPSILKAINEHIKDFQFTSTNFVYKCNIKAAILIAPIIKDLIKENPNINCLEITVQIPKPFLLLLFNTLSGNQLMISRKNANLYLPLAEFLHNDDLKKCIYMVSNKSVIPSEFISYVLNQDQKGLTILHDLRYISSNFNHFYRDPSINLLSHSQLKAVLDGVKVSNENRKHVKEYYKKLTNQTNTLENYFVFSSSVTRNTNIELSYEEDNELLGIIANLTALAGKNIYDNRIIFINTPVPVKNLHNIVDLKNQSSTIRILCNSTNYIQYDFRERQIALTSVTIQVGNNEMESPDHWAIFGSNNFQDWNVLIEINNDKRLKHQFAIQNYKCSESSYYRYIMFLQNHNFSNRKSNQNVINLSSIEFFGKLTVI</sequence>
<name>A0ABR2KQC1_9EUKA</name>
<evidence type="ECO:0000313" key="2">
    <source>
        <dbReference type="Proteomes" id="UP001470230"/>
    </source>
</evidence>
<dbReference type="Gene3D" id="2.60.120.260">
    <property type="entry name" value="Galactose-binding domain-like"/>
    <property type="match status" value="1"/>
</dbReference>
<proteinExistence type="predicted"/>
<gene>
    <name evidence="1" type="ORF">M9Y10_021542</name>
</gene>
<protein>
    <submittedName>
        <fullName evidence="1">Uncharacterized protein</fullName>
    </submittedName>
</protein>
<accession>A0ABR2KQC1</accession>
<keyword evidence="2" id="KW-1185">Reference proteome</keyword>
<dbReference type="Proteomes" id="UP001470230">
    <property type="component" value="Unassembled WGS sequence"/>
</dbReference>
<comment type="caution">
    <text evidence="1">The sequence shown here is derived from an EMBL/GenBank/DDBJ whole genome shotgun (WGS) entry which is preliminary data.</text>
</comment>